<dbReference type="PANTHER" id="PTHR13939:SF0">
    <property type="entry name" value="NMN AMIDOHYDROLASE-LIKE PROTEIN YFAY"/>
    <property type="match status" value="1"/>
</dbReference>
<dbReference type="AlphaFoldDB" id="A0A4R2LS49"/>
<dbReference type="NCBIfam" id="TIGR00200">
    <property type="entry name" value="cinA_nterm"/>
    <property type="match status" value="1"/>
</dbReference>
<dbReference type="InterPro" id="IPR036425">
    <property type="entry name" value="MoaB/Mog-like_dom_sf"/>
</dbReference>
<dbReference type="InterPro" id="IPR001453">
    <property type="entry name" value="MoaB/Mog_dom"/>
</dbReference>
<dbReference type="NCBIfam" id="TIGR00177">
    <property type="entry name" value="molyb_syn"/>
    <property type="match status" value="1"/>
</dbReference>
<dbReference type="Pfam" id="PF02464">
    <property type="entry name" value="CinA"/>
    <property type="match status" value="1"/>
</dbReference>
<dbReference type="SUPFAM" id="SSF53218">
    <property type="entry name" value="Molybdenum cofactor biosynthesis proteins"/>
    <property type="match status" value="1"/>
</dbReference>
<dbReference type="Pfam" id="PF00994">
    <property type="entry name" value="MoCF_biosynth"/>
    <property type="match status" value="1"/>
</dbReference>
<dbReference type="PIRSF" id="PIRSF006728">
    <property type="entry name" value="CinA"/>
    <property type="match status" value="1"/>
</dbReference>
<evidence type="ECO:0000313" key="4">
    <source>
        <dbReference type="Proteomes" id="UP000295711"/>
    </source>
</evidence>
<feature type="domain" description="MoaB/Mog" evidence="2">
    <location>
        <begin position="4"/>
        <end position="173"/>
    </location>
</feature>
<dbReference type="PANTHER" id="PTHR13939">
    <property type="entry name" value="NICOTINAMIDE-NUCLEOTIDE AMIDOHYDROLASE PNCC"/>
    <property type="match status" value="1"/>
</dbReference>
<evidence type="ECO:0000259" key="2">
    <source>
        <dbReference type="SMART" id="SM00852"/>
    </source>
</evidence>
<proteinExistence type="inferred from homology"/>
<sequence>MVIEFISVGTEILLGNITNTNARYLAEECAVLGLTNYYQVTVGDNESRLSAAIRTALDRSDIVILSGGLGPTEDDITRETVAKVLGREMKEVPEIHQQIQDYFERMGSRQPSSNNWRQAMVIDGAQIVENHNGTAPGMIVPVDDTKHIILMPGPPEELKMMFEESIAPFLAGLNHQVICSKTVKICGMGESRVADVVSDLIAAQTNPTIATYAKGGEVHLRITASGSDAKAARKSIKPIVKELKSRFGDKVYTTRESETLEQHVVGLLKRKKMTVATAESCTGGMVASTLINVPGASDVFNEGYITYSNEAKRKILGVKKKTLKNEGAVSEACAEEMAKGAAKAADARAAISVTGIAGPDGGTEEKPVGLVYIGCCIDDKVWVESYHMNGDRQKIREISVKKALDMLRRHLNHVEQD</sequence>
<dbReference type="Proteomes" id="UP000295711">
    <property type="component" value="Unassembled WGS sequence"/>
</dbReference>
<dbReference type="SUPFAM" id="SSF142433">
    <property type="entry name" value="CinA-like"/>
    <property type="match status" value="1"/>
</dbReference>
<keyword evidence="4" id="KW-1185">Reference proteome</keyword>
<comment type="similarity">
    <text evidence="1">Belongs to the CinA family.</text>
</comment>
<name>A0A4R2LS49_9FIRM</name>
<dbReference type="Gene3D" id="3.40.980.10">
    <property type="entry name" value="MoaB/Mog-like domain"/>
    <property type="match status" value="1"/>
</dbReference>
<dbReference type="RefSeq" id="WP_132093750.1">
    <property type="nucleotide sequence ID" value="NZ_JANKAQ010000016.1"/>
</dbReference>
<dbReference type="Gene3D" id="3.90.950.20">
    <property type="entry name" value="CinA-like"/>
    <property type="match status" value="1"/>
</dbReference>
<dbReference type="EMBL" id="SLXA01000016">
    <property type="protein sequence ID" value="TCO82547.1"/>
    <property type="molecule type" value="Genomic_DNA"/>
</dbReference>
<dbReference type="InterPro" id="IPR050101">
    <property type="entry name" value="CinA"/>
</dbReference>
<dbReference type="SMART" id="SM00852">
    <property type="entry name" value="MoCF_biosynth"/>
    <property type="match status" value="1"/>
</dbReference>
<dbReference type="InterPro" id="IPR041424">
    <property type="entry name" value="CinA_KH"/>
</dbReference>
<dbReference type="NCBIfam" id="TIGR00199">
    <property type="entry name" value="PncC_domain"/>
    <property type="match status" value="1"/>
</dbReference>
<dbReference type="Pfam" id="PF18146">
    <property type="entry name" value="CinA_KH"/>
    <property type="match status" value="1"/>
</dbReference>
<dbReference type="CDD" id="cd00885">
    <property type="entry name" value="cinA"/>
    <property type="match status" value="1"/>
</dbReference>
<dbReference type="OrthoDB" id="9801454at2"/>
<dbReference type="InterPro" id="IPR008136">
    <property type="entry name" value="CinA_C"/>
</dbReference>
<comment type="caution">
    <text evidence="3">The sequence shown here is derived from an EMBL/GenBank/DDBJ whole genome shotgun (WGS) entry which is preliminary data.</text>
</comment>
<dbReference type="HAMAP" id="MF_00226_B">
    <property type="entry name" value="CinA_B"/>
    <property type="match status" value="1"/>
</dbReference>
<dbReference type="NCBIfam" id="NF001813">
    <property type="entry name" value="PRK00549.1"/>
    <property type="match status" value="1"/>
</dbReference>
<evidence type="ECO:0000313" key="3">
    <source>
        <dbReference type="EMBL" id="TCO82547.1"/>
    </source>
</evidence>
<dbReference type="Gene3D" id="3.30.70.2860">
    <property type="match status" value="1"/>
</dbReference>
<evidence type="ECO:0000256" key="1">
    <source>
        <dbReference type="HAMAP-Rule" id="MF_00226"/>
    </source>
</evidence>
<dbReference type="InterPro" id="IPR008135">
    <property type="entry name" value="Competence-induced_CinA"/>
</dbReference>
<gene>
    <name evidence="1" type="primary">cinA</name>
    <name evidence="3" type="ORF">EV212_11613</name>
</gene>
<protein>
    <recommendedName>
        <fullName evidence="1">Putative competence-damage inducible protein</fullName>
    </recommendedName>
</protein>
<dbReference type="InterPro" id="IPR036653">
    <property type="entry name" value="CinA-like_C"/>
</dbReference>
<accession>A0A4R2LS49</accession>
<organism evidence="3 4">
    <name type="scientific">Frisingicoccus caecimuris</name>
    <dbReference type="NCBI Taxonomy" id="1796636"/>
    <lineage>
        <taxon>Bacteria</taxon>
        <taxon>Bacillati</taxon>
        <taxon>Bacillota</taxon>
        <taxon>Clostridia</taxon>
        <taxon>Lachnospirales</taxon>
        <taxon>Lachnospiraceae</taxon>
        <taxon>Frisingicoccus</taxon>
    </lineage>
</organism>
<reference evidence="3 4" key="1">
    <citation type="submission" date="2019-03" db="EMBL/GenBank/DDBJ databases">
        <title>Genomic Encyclopedia of Type Strains, Phase IV (KMG-IV): sequencing the most valuable type-strain genomes for metagenomic binning, comparative biology and taxonomic classification.</title>
        <authorList>
            <person name="Goeker M."/>
        </authorList>
    </citation>
    <scope>NUCLEOTIDE SEQUENCE [LARGE SCALE GENOMIC DNA]</scope>
    <source>
        <strain evidence="3 4">DSM 28559</strain>
    </source>
</reference>